<feature type="domain" description="DNA-directed RNA polymerase III subunit RPC5 C-terminal" evidence="2">
    <location>
        <begin position="452"/>
        <end position="706"/>
    </location>
</feature>
<feature type="region of interest" description="Disordered" evidence="1">
    <location>
        <begin position="437"/>
        <end position="557"/>
    </location>
</feature>
<dbReference type="CTD" id="55718"/>
<evidence type="ECO:0000313" key="3">
    <source>
        <dbReference type="EnsemblMetazoa" id="XP_038065973.1"/>
    </source>
</evidence>
<reference evidence="3" key="1">
    <citation type="submission" date="2022-11" db="UniProtKB">
        <authorList>
            <consortium name="EnsemblMetazoa"/>
        </authorList>
    </citation>
    <scope>IDENTIFICATION</scope>
</reference>
<dbReference type="PANTHER" id="PTHR12069">
    <property type="entry name" value="DNA-DIRECTED RNA POLYMERASES III 80 KDA POLYPEPTIDE RNA POLYMERASE III SUBUNIT 5"/>
    <property type="match status" value="1"/>
</dbReference>
<dbReference type="Pfam" id="PF04801">
    <property type="entry name" value="RPC5"/>
    <property type="match status" value="1"/>
</dbReference>
<feature type="compositionally biased region" description="Polar residues" evidence="1">
    <location>
        <begin position="475"/>
        <end position="508"/>
    </location>
</feature>
<dbReference type="RefSeq" id="XP_038065973.1">
    <property type="nucleotide sequence ID" value="XM_038210045.1"/>
</dbReference>
<accession>A0A914AQQ0</accession>
<dbReference type="GO" id="GO:0042797">
    <property type="term" value="P:tRNA transcription by RNA polymerase III"/>
    <property type="evidence" value="ECO:0007669"/>
    <property type="project" value="TreeGrafter"/>
</dbReference>
<dbReference type="OMA" id="KSTCSPH"/>
<organism evidence="3 4">
    <name type="scientific">Patiria miniata</name>
    <name type="common">Bat star</name>
    <name type="synonym">Asterina miniata</name>
    <dbReference type="NCBI Taxonomy" id="46514"/>
    <lineage>
        <taxon>Eukaryota</taxon>
        <taxon>Metazoa</taxon>
        <taxon>Echinodermata</taxon>
        <taxon>Eleutherozoa</taxon>
        <taxon>Asterozoa</taxon>
        <taxon>Asteroidea</taxon>
        <taxon>Valvatacea</taxon>
        <taxon>Valvatida</taxon>
        <taxon>Asterinidae</taxon>
        <taxon>Patiria</taxon>
    </lineage>
</organism>
<dbReference type="PANTHER" id="PTHR12069:SF0">
    <property type="entry name" value="DNA-DIRECTED RNA POLYMERASE III SUBUNIT RPC5"/>
    <property type="match status" value="1"/>
</dbReference>
<evidence type="ECO:0000259" key="2">
    <source>
        <dbReference type="Pfam" id="PF19725"/>
    </source>
</evidence>
<dbReference type="InterPro" id="IPR006886">
    <property type="entry name" value="RNA_pol_III_Rpc5"/>
</dbReference>
<feature type="compositionally biased region" description="Acidic residues" evidence="1">
    <location>
        <begin position="158"/>
        <end position="169"/>
    </location>
</feature>
<feature type="region of interest" description="Disordered" evidence="1">
    <location>
        <begin position="151"/>
        <end position="182"/>
    </location>
</feature>
<evidence type="ECO:0000313" key="4">
    <source>
        <dbReference type="Proteomes" id="UP000887568"/>
    </source>
</evidence>
<dbReference type="GeneID" id="119736044"/>
<dbReference type="EnsemblMetazoa" id="XM_038210045.1">
    <property type="protein sequence ID" value="XP_038065973.1"/>
    <property type="gene ID" value="LOC119736044"/>
</dbReference>
<dbReference type="GO" id="GO:0005666">
    <property type="term" value="C:RNA polymerase III complex"/>
    <property type="evidence" value="ECO:0007669"/>
    <property type="project" value="TreeGrafter"/>
</dbReference>
<dbReference type="Proteomes" id="UP000887568">
    <property type="component" value="Unplaced"/>
</dbReference>
<protein>
    <recommendedName>
        <fullName evidence="2">DNA-directed RNA polymerase III subunit RPC5 C-terminal domain-containing protein</fullName>
    </recommendedName>
</protein>
<sequence>MSDMEDDDPVVDEVDVYLSKSLAENLYLFQYPVRPSGMPYDDFEHLAARIKPKQKLVEIELGLETSNPNYDRSRGEQIAINVDGANPVGNKSYQSDVMDKQVLATSSSLSTTSRYGVGILKDGELHLTPLHGIMQLRPSFSYLDKADMKSKVEKAADNEGESSQEEEEEAKPVKVQFARPESDQAKARRLASYSHHEKMLSEEMWVPLSCRSVYDERSYSEREKLFCQAMESEVSPLNLPSRDYLATLVPEAMEDEADKPQLPSNVLSMNNLKTMNLADQVKALLINAKSLRFSQLLTILPGAPDATAVLRAVQQVAMLVQGCWVVKSDVLYPKDSTSPISGVPADILCRGRDYVMWKFTQSRCIVRKEVASITKLPSEDMKDILEQMARPKINQGWEFALVYDSEFVLHHEDVTQRQQMLWDAKFQQLSKILKVPKHEIEKKGKGRDSKESSQTVEVMSGQERVKVARGRARTKSLTQQENANPAKAQNSNPGSRTPCGTSEANSRLQAEPALNTEEPMETNSAADPLQAASASSESNAHVVQNGPSSSNGIPSQDSVRNELRCFLRDKFVQQPLMSLMDMRRHIKMRLVETPPGDLLGEGISDAMLEECAVDINAALLQIPWPSNNSMEDKKLFGFCDCGDSLDKFRAVIFDMFRESFKHRRNQFSDRFKEVLGKEPPSKLEFDRLIKSLCLYKSPFWYLKGTIPPTPT</sequence>
<feature type="compositionally biased region" description="Polar residues" evidence="1">
    <location>
        <begin position="532"/>
        <end position="557"/>
    </location>
</feature>
<evidence type="ECO:0000256" key="1">
    <source>
        <dbReference type="SAM" id="MobiDB-lite"/>
    </source>
</evidence>
<dbReference type="OrthoDB" id="340681at2759"/>
<keyword evidence="4" id="KW-1185">Reference proteome</keyword>
<dbReference type="InterPro" id="IPR045576">
    <property type="entry name" value="RPC5_C"/>
</dbReference>
<dbReference type="AlphaFoldDB" id="A0A914AQQ0"/>
<proteinExistence type="predicted"/>
<dbReference type="Pfam" id="PF19725">
    <property type="entry name" value="RPC5_C"/>
    <property type="match status" value="1"/>
</dbReference>
<feature type="compositionally biased region" description="Basic and acidic residues" evidence="1">
    <location>
        <begin position="437"/>
        <end position="451"/>
    </location>
</feature>
<name>A0A914AQQ0_PATMI</name>